<name>A0A381SK55_9ZZZZ</name>
<sequence length="32" mass="3340">MFVPIVAGCLVPLVSPPNSLSFVDESVNALSH</sequence>
<organism evidence="1">
    <name type="scientific">marine metagenome</name>
    <dbReference type="NCBI Taxonomy" id="408172"/>
    <lineage>
        <taxon>unclassified sequences</taxon>
        <taxon>metagenomes</taxon>
        <taxon>ecological metagenomes</taxon>
    </lineage>
</organism>
<proteinExistence type="predicted"/>
<dbReference type="AlphaFoldDB" id="A0A381SK55"/>
<feature type="non-terminal residue" evidence="1">
    <location>
        <position position="32"/>
    </location>
</feature>
<accession>A0A381SK55</accession>
<dbReference type="EMBL" id="UINC01003224">
    <property type="protein sequence ID" value="SVA04430.1"/>
    <property type="molecule type" value="Genomic_DNA"/>
</dbReference>
<reference evidence="1" key="1">
    <citation type="submission" date="2018-05" db="EMBL/GenBank/DDBJ databases">
        <authorList>
            <person name="Lanie J.A."/>
            <person name="Ng W.-L."/>
            <person name="Kazmierczak K.M."/>
            <person name="Andrzejewski T.M."/>
            <person name="Davidsen T.M."/>
            <person name="Wayne K.J."/>
            <person name="Tettelin H."/>
            <person name="Glass J.I."/>
            <person name="Rusch D."/>
            <person name="Podicherti R."/>
            <person name="Tsui H.-C.T."/>
            <person name="Winkler M.E."/>
        </authorList>
    </citation>
    <scope>NUCLEOTIDE SEQUENCE</scope>
</reference>
<evidence type="ECO:0000313" key="1">
    <source>
        <dbReference type="EMBL" id="SVA04430.1"/>
    </source>
</evidence>
<gene>
    <name evidence="1" type="ORF">METZ01_LOCUS57284</name>
</gene>
<protein>
    <submittedName>
        <fullName evidence="1">Uncharacterized protein</fullName>
    </submittedName>
</protein>